<feature type="domain" description="CRAL-TRIO" evidence="2">
    <location>
        <begin position="173"/>
        <end position="338"/>
    </location>
</feature>
<dbReference type="Gene3D" id="3.40.525.10">
    <property type="entry name" value="CRAL-TRIO lipid binding domain"/>
    <property type="match status" value="1"/>
</dbReference>
<evidence type="ECO:0000256" key="1">
    <source>
        <dbReference type="SAM" id="MobiDB-lite"/>
    </source>
</evidence>
<reference evidence="3" key="1">
    <citation type="submission" date="2020-07" db="EMBL/GenBank/DDBJ databases">
        <title>Multicomponent nature underlies the extraordinary mechanical properties of spider dragline silk.</title>
        <authorList>
            <person name="Kono N."/>
            <person name="Nakamura H."/>
            <person name="Mori M."/>
            <person name="Yoshida Y."/>
            <person name="Ohtoshi R."/>
            <person name="Malay A.D."/>
            <person name="Moran D.A.P."/>
            <person name="Tomita M."/>
            <person name="Numata K."/>
            <person name="Arakawa K."/>
        </authorList>
    </citation>
    <scope>NUCLEOTIDE SEQUENCE</scope>
</reference>
<comment type="caution">
    <text evidence="3">The sequence shown here is derived from an EMBL/GenBank/DDBJ whole genome shotgun (WGS) entry which is preliminary data.</text>
</comment>
<dbReference type="PRINTS" id="PR00180">
    <property type="entry name" value="CRETINALDHBP"/>
</dbReference>
<sequence>LIWHTTAKRLPKPTLQYAVGYTVYQQVAMAEDDTKSSSQKSSTKSSADCKKNGKAKKSTSKTLEATILDSSVEQMQPYTPPNGILPFNHSMITPELKKYAAEKLNETDDVREKAIEEFRQLVINDPDLEVTDEDDLILLFLRSRKFDVKRAFDFMKLGLSYVESYRYILEREDPAIVRRVIKTNMIGFLPYRDAEGRAIIYSRADCWNPDEVPAADCIFTGIMAVQSAGHNPVNQIAGFIVILDLKDLKVHQVLAMSRWMIFGAITLQRACPCFMKAFHVINTPPFYKIGWKLVKPLLSEKIRKRFIFHKSSDLSTLYEFVPKEILPKELGGPISFSNEHWAKDIDRIEKEYYYYLNHNCLRSKKKK</sequence>
<keyword evidence="4" id="KW-1185">Reference proteome</keyword>
<gene>
    <name evidence="3" type="primary">RLBP1_5</name>
    <name evidence="3" type="ORF">TNCT_321421</name>
</gene>
<dbReference type="PANTHER" id="PTHR10174:SF208">
    <property type="entry name" value="CRAL-TRIO DOMAIN-CONTAINING PROTEIN DDB_G0278031"/>
    <property type="match status" value="1"/>
</dbReference>
<feature type="region of interest" description="Disordered" evidence="1">
    <location>
        <begin position="31"/>
        <end position="55"/>
    </location>
</feature>
<dbReference type="SMART" id="SM00516">
    <property type="entry name" value="SEC14"/>
    <property type="match status" value="1"/>
</dbReference>
<evidence type="ECO:0000313" key="3">
    <source>
        <dbReference type="EMBL" id="GFR03883.1"/>
    </source>
</evidence>
<dbReference type="InterPro" id="IPR036273">
    <property type="entry name" value="CRAL/TRIO_N_dom_sf"/>
</dbReference>
<feature type="non-terminal residue" evidence="3">
    <location>
        <position position="1"/>
    </location>
</feature>
<dbReference type="AlphaFoldDB" id="A0A8X6GH23"/>
<name>A0A8X6GH23_TRICU</name>
<evidence type="ECO:0000259" key="2">
    <source>
        <dbReference type="PROSITE" id="PS50191"/>
    </source>
</evidence>
<dbReference type="PROSITE" id="PS50191">
    <property type="entry name" value="CRAL_TRIO"/>
    <property type="match status" value="1"/>
</dbReference>
<dbReference type="SUPFAM" id="SSF46938">
    <property type="entry name" value="CRAL/TRIO N-terminal domain"/>
    <property type="match status" value="1"/>
</dbReference>
<dbReference type="CDD" id="cd00170">
    <property type="entry name" value="SEC14"/>
    <property type="match status" value="1"/>
</dbReference>
<dbReference type="GO" id="GO:0016020">
    <property type="term" value="C:membrane"/>
    <property type="evidence" value="ECO:0007669"/>
    <property type="project" value="TreeGrafter"/>
</dbReference>
<dbReference type="Proteomes" id="UP000887116">
    <property type="component" value="Unassembled WGS sequence"/>
</dbReference>
<feature type="compositionally biased region" description="Low complexity" evidence="1">
    <location>
        <begin position="36"/>
        <end position="46"/>
    </location>
</feature>
<dbReference type="OrthoDB" id="6428610at2759"/>
<accession>A0A8X6GH23</accession>
<dbReference type="InterPro" id="IPR036865">
    <property type="entry name" value="CRAL-TRIO_dom_sf"/>
</dbReference>
<evidence type="ECO:0000313" key="4">
    <source>
        <dbReference type="Proteomes" id="UP000887116"/>
    </source>
</evidence>
<dbReference type="PANTHER" id="PTHR10174">
    <property type="entry name" value="ALPHA-TOCOPHEROL TRANSFER PROTEIN-RELATED"/>
    <property type="match status" value="1"/>
</dbReference>
<dbReference type="GO" id="GO:1902936">
    <property type="term" value="F:phosphatidylinositol bisphosphate binding"/>
    <property type="evidence" value="ECO:0007669"/>
    <property type="project" value="TreeGrafter"/>
</dbReference>
<proteinExistence type="predicted"/>
<organism evidence="3 4">
    <name type="scientific">Trichonephila clavata</name>
    <name type="common">Joro spider</name>
    <name type="synonym">Nephila clavata</name>
    <dbReference type="NCBI Taxonomy" id="2740835"/>
    <lineage>
        <taxon>Eukaryota</taxon>
        <taxon>Metazoa</taxon>
        <taxon>Ecdysozoa</taxon>
        <taxon>Arthropoda</taxon>
        <taxon>Chelicerata</taxon>
        <taxon>Arachnida</taxon>
        <taxon>Araneae</taxon>
        <taxon>Araneomorphae</taxon>
        <taxon>Entelegynae</taxon>
        <taxon>Araneoidea</taxon>
        <taxon>Nephilidae</taxon>
        <taxon>Trichonephila</taxon>
    </lineage>
</organism>
<protein>
    <submittedName>
        <fullName evidence="3">Retinaldehyde-binding protein 1</fullName>
    </submittedName>
</protein>
<dbReference type="Gene3D" id="1.10.8.20">
    <property type="entry name" value="N-terminal domain of phosphatidylinositol transfer protein sec14p"/>
    <property type="match status" value="1"/>
</dbReference>
<dbReference type="SUPFAM" id="SSF52087">
    <property type="entry name" value="CRAL/TRIO domain"/>
    <property type="match status" value="1"/>
</dbReference>
<dbReference type="EMBL" id="BMAO01015741">
    <property type="protein sequence ID" value="GFR03883.1"/>
    <property type="molecule type" value="Genomic_DNA"/>
</dbReference>
<dbReference type="Pfam" id="PF00650">
    <property type="entry name" value="CRAL_TRIO"/>
    <property type="match status" value="1"/>
</dbReference>
<dbReference type="InterPro" id="IPR001251">
    <property type="entry name" value="CRAL-TRIO_dom"/>
</dbReference>